<evidence type="ECO:0000313" key="2">
    <source>
        <dbReference type="Proteomes" id="UP001497444"/>
    </source>
</evidence>
<reference evidence="1" key="1">
    <citation type="submission" date="2024-02" db="EMBL/GenBank/DDBJ databases">
        <authorList>
            <consortium name="ELIXIR-Norway"/>
            <consortium name="Elixir Norway"/>
        </authorList>
    </citation>
    <scope>NUCLEOTIDE SEQUENCE</scope>
</reference>
<dbReference type="EMBL" id="OZ020114">
    <property type="protein sequence ID" value="CAK9267377.1"/>
    <property type="molecule type" value="Genomic_DNA"/>
</dbReference>
<keyword evidence="2" id="KW-1185">Reference proteome</keyword>
<evidence type="ECO:0000313" key="1">
    <source>
        <dbReference type="EMBL" id="CAK9267377.1"/>
    </source>
</evidence>
<proteinExistence type="predicted"/>
<name>A0ABP0WLR6_9BRYO</name>
<protein>
    <submittedName>
        <fullName evidence="1">Uncharacterized protein</fullName>
    </submittedName>
</protein>
<sequence length="236" mass="25424">MVVTLQGAIIRHVNMVLEVQNAHGMLDNVGTQDSGVLAKCHNVLIGRVQPHSPMGGQAPDMALDNETEVDAQLKVFAESRMQQRASKRALEFEAQERKEKGLPGHKVQVTRHGKIDGACEGKDAWDAAIRSLAPRILNMAMVRVTEQDPVDMARIRLQLDGKFEYVGGELSVAGFRDCVSTDIAWPTSTRKSAEAIPSSAEAGVAFPNSLPSDIPSLLLLVSVLEMISSGTVSTVA</sequence>
<accession>A0ABP0WLR6</accession>
<organism evidence="1 2">
    <name type="scientific">Sphagnum jensenii</name>
    <dbReference type="NCBI Taxonomy" id="128206"/>
    <lineage>
        <taxon>Eukaryota</taxon>
        <taxon>Viridiplantae</taxon>
        <taxon>Streptophyta</taxon>
        <taxon>Embryophyta</taxon>
        <taxon>Bryophyta</taxon>
        <taxon>Sphagnophytina</taxon>
        <taxon>Sphagnopsida</taxon>
        <taxon>Sphagnales</taxon>
        <taxon>Sphagnaceae</taxon>
        <taxon>Sphagnum</taxon>
    </lineage>
</organism>
<dbReference type="Proteomes" id="UP001497444">
    <property type="component" value="Chromosome 19"/>
</dbReference>
<gene>
    <name evidence="1" type="ORF">CSSPJE1EN1_LOCUS12855</name>
</gene>